<dbReference type="KEGG" id="hir:HETIRDRAFT_437099"/>
<dbReference type="OrthoDB" id="3271218at2759"/>
<feature type="compositionally biased region" description="Pro residues" evidence="1">
    <location>
        <begin position="474"/>
        <end position="492"/>
    </location>
</feature>
<sequence>MPSRACTNGRMDPPNIFPDNFPSSSQLTGSQWVLRARAAQEAVPDRDIVQWQNSQTPSAGLNRLIREAAKPAAQLWPALSIDDYDYALNSSPADPSSSTTDTPRSHARPVGASSATRPRPRALRTHGYSSTPSSSMASVQGDPTMFFGLLKEVSEKIDQRAREKQRFVERAREKEREKARQAALLNHKSNKSKFVQGASKTPREGAVLAKEKESTMSGGSRVSTSSDKRTVGLEATASLDHSFPRAERVHASSRLGNSIVLDDDDNMYMDIDSPKSLLVNTNSVERNSSGQSSVIDSPISAVSLTRTQSLSTSGSLLGPPRTPSPVSQPRPAFAVSMHERSASAEHPPRPAPVLPIHRTHTDPSQSSSSRTSTTIRKPVAPPAPKPAPIPLAPAPPRPSQHPPTLGMRRTRASTYSIPPSQTLPTKQRPFRPPLARPRPATATATATAAPAPPPAPAAPVLHVSRPTYKTNPPARDPPPASLPTPNPSPPVPMVDRGRSRSPPAATDADSSYGDISIDADLLEAELSKYD</sequence>
<keyword evidence="3" id="KW-1185">Reference proteome</keyword>
<feature type="compositionally biased region" description="Low complexity" evidence="1">
    <location>
        <begin position="90"/>
        <end position="102"/>
    </location>
</feature>
<feature type="region of interest" description="Disordered" evidence="1">
    <location>
        <begin position="193"/>
        <end position="228"/>
    </location>
</feature>
<feature type="region of interest" description="Disordered" evidence="1">
    <location>
        <begin position="87"/>
        <end position="139"/>
    </location>
</feature>
<accession>W4JP34</accession>
<evidence type="ECO:0000313" key="3">
    <source>
        <dbReference type="Proteomes" id="UP000030671"/>
    </source>
</evidence>
<organism evidence="2 3">
    <name type="scientific">Heterobasidion irregulare (strain TC 32-1)</name>
    <dbReference type="NCBI Taxonomy" id="747525"/>
    <lineage>
        <taxon>Eukaryota</taxon>
        <taxon>Fungi</taxon>
        <taxon>Dikarya</taxon>
        <taxon>Basidiomycota</taxon>
        <taxon>Agaricomycotina</taxon>
        <taxon>Agaricomycetes</taxon>
        <taxon>Russulales</taxon>
        <taxon>Bondarzewiaceae</taxon>
        <taxon>Heterobasidion</taxon>
        <taxon>Heterobasidion annosum species complex</taxon>
    </lineage>
</organism>
<feature type="compositionally biased region" description="Low complexity" evidence="1">
    <location>
        <begin position="362"/>
        <end position="374"/>
    </location>
</feature>
<feature type="compositionally biased region" description="Low complexity" evidence="1">
    <location>
        <begin position="437"/>
        <end position="449"/>
    </location>
</feature>
<name>W4JP34_HETIT</name>
<dbReference type="AlphaFoldDB" id="W4JP34"/>
<feature type="region of interest" description="Disordered" evidence="1">
    <location>
        <begin position="1"/>
        <end position="24"/>
    </location>
</feature>
<dbReference type="Proteomes" id="UP000030671">
    <property type="component" value="Unassembled WGS sequence"/>
</dbReference>
<dbReference type="RefSeq" id="XP_009552748.1">
    <property type="nucleotide sequence ID" value="XM_009554453.1"/>
</dbReference>
<gene>
    <name evidence="2" type="ORF">HETIRDRAFT_437099</name>
</gene>
<evidence type="ECO:0000256" key="1">
    <source>
        <dbReference type="SAM" id="MobiDB-lite"/>
    </source>
</evidence>
<proteinExistence type="predicted"/>
<feature type="compositionally biased region" description="Basic and acidic residues" evidence="1">
    <location>
        <begin position="337"/>
        <end position="348"/>
    </location>
</feature>
<feature type="compositionally biased region" description="Pro residues" evidence="1">
    <location>
        <begin position="379"/>
        <end position="401"/>
    </location>
</feature>
<feature type="compositionally biased region" description="Polar residues" evidence="1">
    <location>
        <begin position="127"/>
        <end position="138"/>
    </location>
</feature>
<feature type="region of interest" description="Disordered" evidence="1">
    <location>
        <begin position="310"/>
        <end position="516"/>
    </location>
</feature>
<feature type="compositionally biased region" description="Polar residues" evidence="1">
    <location>
        <begin position="215"/>
        <end position="225"/>
    </location>
</feature>
<dbReference type="EMBL" id="KI925466">
    <property type="protein sequence ID" value="ETW75317.1"/>
    <property type="molecule type" value="Genomic_DNA"/>
</dbReference>
<evidence type="ECO:0000313" key="2">
    <source>
        <dbReference type="EMBL" id="ETW75317.1"/>
    </source>
</evidence>
<dbReference type="GeneID" id="20674931"/>
<protein>
    <submittedName>
        <fullName evidence="2">Uncharacterized protein</fullName>
    </submittedName>
</protein>
<feature type="compositionally biased region" description="Polar residues" evidence="1">
    <location>
        <begin position="412"/>
        <end position="425"/>
    </location>
</feature>
<reference evidence="2 3" key="1">
    <citation type="journal article" date="2012" name="New Phytol.">
        <title>Insight into trade-off between wood decay and parasitism from the genome of a fungal forest pathogen.</title>
        <authorList>
            <person name="Olson A."/>
            <person name="Aerts A."/>
            <person name="Asiegbu F."/>
            <person name="Belbahri L."/>
            <person name="Bouzid O."/>
            <person name="Broberg A."/>
            <person name="Canback B."/>
            <person name="Coutinho P.M."/>
            <person name="Cullen D."/>
            <person name="Dalman K."/>
            <person name="Deflorio G."/>
            <person name="van Diepen L.T."/>
            <person name="Dunand C."/>
            <person name="Duplessis S."/>
            <person name="Durling M."/>
            <person name="Gonthier P."/>
            <person name="Grimwood J."/>
            <person name="Fossdal C.G."/>
            <person name="Hansson D."/>
            <person name="Henrissat B."/>
            <person name="Hietala A."/>
            <person name="Himmelstrand K."/>
            <person name="Hoffmeister D."/>
            <person name="Hogberg N."/>
            <person name="James T.Y."/>
            <person name="Karlsson M."/>
            <person name="Kohler A."/>
            <person name="Kues U."/>
            <person name="Lee Y.H."/>
            <person name="Lin Y.C."/>
            <person name="Lind M."/>
            <person name="Lindquist E."/>
            <person name="Lombard V."/>
            <person name="Lucas S."/>
            <person name="Lunden K."/>
            <person name="Morin E."/>
            <person name="Murat C."/>
            <person name="Park J."/>
            <person name="Raffaello T."/>
            <person name="Rouze P."/>
            <person name="Salamov A."/>
            <person name="Schmutz J."/>
            <person name="Solheim H."/>
            <person name="Stahlberg J."/>
            <person name="Velez H."/>
            <person name="de Vries R.P."/>
            <person name="Wiebenga A."/>
            <person name="Woodward S."/>
            <person name="Yakovlev I."/>
            <person name="Garbelotto M."/>
            <person name="Martin F."/>
            <person name="Grigoriev I.V."/>
            <person name="Stenlid J."/>
        </authorList>
    </citation>
    <scope>NUCLEOTIDE SEQUENCE [LARGE SCALE GENOMIC DNA]</scope>
    <source>
        <strain evidence="2 3">TC 32-1</strain>
    </source>
</reference>
<dbReference type="HOGENOM" id="CLU_520797_0_0_1"/>
<dbReference type="InParanoid" id="W4JP34"/>